<evidence type="ECO:0000256" key="4">
    <source>
        <dbReference type="ARBA" id="ARBA00023159"/>
    </source>
</evidence>
<evidence type="ECO:0000313" key="10">
    <source>
        <dbReference type="EMBL" id="ERN01440.1"/>
    </source>
</evidence>
<keyword evidence="3 7" id="KW-0805">Transcription regulation</keyword>
<dbReference type="GO" id="GO:0140922">
    <property type="term" value="P:positive regulation of thermomorphogenesis"/>
    <property type="evidence" value="ECO:0007669"/>
    <property type="project" value="EnsemblPlants"/>
</dbReference>
<feature type="compositionally biased region" description="Low complexity" evidence="8">
    <location>
        <begin position="1403"/>
        <end position="1413"/>
    </location>
</feature>
<evidence type="ECO:0000256" key="7">
    <source>
        <dbReference type="RuleBase" id="RU365082"/>
    </source>
</evidence>
<organism evidence="10 11">
    <name type="scientific">Amborella trichopoda</name>
    <dbReference type="NCBI Taxonomy" id="13333"/>
    <lineage>
        <taxon>Eukaryota</taxon>
        <taxon>Viridiplantae</taxon>
        <taxon>Streptophyta</taxon>
        <taxon>Embryophyta</taxon>
        <taxon>Tracheophyta</taxon>
        <taxon>Spermatophyta</taxon>
        <taxon>Magnoliopsida</taxon>
        <taxon>Amborellales</taxon>
        <taxon>Amborellaceae</taxon>
        <taxon>Amborella</taxon>
    </lineage>
</organism>
<dbReference type="eggNOG" id="KOG1875">
    <property type="taxonomic scope" value="Eukaryota"/>
</dbReference>
<dbReference type="PANTHER" id="PTHR12809:SF2">
    <property type="entry name" value="MEDIATOR OF RNA POLYMERASE II TRANSCRIPTION SUBUNIT 14"/>
    <property type="match status" value="1"/>
</dbReference>
<feature type="compositionally biased region" description="Low complexity" evidence="8">
    <location>
        <begin position="820"/>
        <end position="834"/>
    </location>
</feature>
<dbReference type="OrthoDB" id="205099at2759"/>
<evidence type="ECO:0000256" key="6">
    <source>
        <dbReference type="ARBA" id="ARBA00023242"/>
    </source>
</evidence>
<comment type="subcellular location">
    <subcellularLocation>
        <location evidence="1 7">Nucleus</location>
    </subcellularLocation>
</comment>
<dbReference type="OMA" id="LDQNCID"/>
<evidence type="ECO:0000256" key="2">
    <source>
        <dbReference type="ARBA" id="ARBA00007813"/>
    </source>
</evidence>
<dbReference type="GO" id="GO:0003712">
    <property type="term" value="F:transcription coregulator activity"/>
    <property type="evidence" value="ECO:0000318"/>
    <property type="project" value="GO_Central"/>
</dbReference>
<dbReference type="KEGG" id="atr:18429522"/>
<evidence type="ECO:0000256" key="8">
    <source>
        <dbReference type="SAM" id="MobiDB-lite"/>
    </source>
</evidence>
<evidence type="ECO:0000313" key="11">
    <source>
        <dbReference type="Proteomes" id="UP000017836"/>
    </source>
</evidence>
<keyword evidence="11" id="KW-1185">Reference proteome</keyword>
<dbReference type="InterPro" id="IPR055122">
    <property type="entry name" value="Med14_N"/>
</dbReference>
<comment type="similarity">
    <text evidence="2 7">Belongs to the Mediator complex subunit 14 family.</text>
</comment>
<dbReference type="GO" id="GO:0043565">
    <property type="term" value="F:sequence-specific DNA binding"/>
    <property type="evidence" value="ECO:0007669"/>
    <property type="project" value="EnsemblPlants"/>
</dbReference>
<dbReference type="HOGENOM" id="CLU_002817_0_0_1"/>
<dbReference type="GO" id="GO:1905421">
    <property type="term" value="P:regulation of plant organ morphogenesis"/>
    <property type="evidence" value="ECO:0007669"/>
    <property type="project" value="EnsemblPlants"/>
</dbReference>
<evidence type="ECO:0000256" key="3">
    <source>
        <dbReference type="ARBA" id="ARBA00023015"/>
    </source>
</evidence>
<comment type="subunit">
    <text evidence="7">Component of the Mediator complex.</text>
</comment>
<keyword evidence="6 7" id="KW-0539">Nucleus</keyword>
<evidence type="ECO:0000259" key="9">
    <source>
        <dbReference type="Pfam" id="PF08638"/>
    </source>
</evidence>
<keyword evidence="4 7" id="KW-0010">Activator</keyword>
<keyword evidence="5 7" id="KW-0804">Transcription</keyword>
<proteinExistence type="inferred from homology"/>
<sequence length="1853" mass="202551">MADLGQQTVEFSAVVRRAAEESFLSLKELVEKSPNQNDSEKKIRLLKYILNTRQRMLRLHVLAKWCRQNPLVQYCQQLSGTLSSHDTCFSQAADSLFFSHEGLQQARAPIYDVPSAIEILQTGTYKRLPKCIEDMGLLSLLSEDERKEAFEKLNPLMWSRLLEVVDQKEFSHVDVSEGTARFSVDGEFRVQLTLGYRGHLSMWRILHLELLVGEKNGPVKLEEMRRHALGEELERRMAAAEKPFVILKSVLHEFCIALVVDTVIRQLKTLQQGRWKDAIRFEVIADGSAGQGVHTQLPQDGDSDPSSSRTPGIKLMYWLEGDKNMGGSDLGSVPFIKIERGPDQQITCSHSTFIIDPLTGNEAELSLDLSCIDVEKLLLRVIACNRHTRLLEVHRELRSNSQICQAAGDVVLRCHILDKSEAASGKESFFGGFDGQWEEALSVRAFSTSYISLGINIRNGRFLFQSSRNVVVPSALAECEEALNQGTMTAAEVFISLRNKSLLHLFSSIGRFFGLKVYDQDSTALKIPKELMNGSDLLLMGFPQCGNSYYLLMQLDRDFKPLFTLLESEADPNGKSSLLGDANHVIRINKIDIGEMQMVEDEVNLSVLDLKKLLSPLKESGSANQILESGLHSSLNNDASVQFPGCPQSCFSSLADDVFDFEKAASLPQHLSVNNHVPLLVDSAPLSHLSSPQTSHQRITAGFISPRWEANSQFSQNSKISKVTISGPQFSNNPSFSSHSSKGLLETCPNNSLSPFGTVRSPSMQRLSISKSDQDLTSLKSVPHPVQVSSASGIDESSEEAHVMVSGNRPTHPLRTNDPRVLSSSSRTGLLRSSPTRHIGCPLRNPMSSVWATSPVCQTSETGIPDSMSDAVKKPEKTQRKRSLSDIIKLVPSLQEIEATTAMRKRRKMSESEIVPFRIAEASTLPASICKTRVLTYGDILDEANHGLAPSSIYATVLLHVVRHCSLCIKHARLTSQMDALDIPYVEEVGLRKPSSNLWFRLPRSGNDSWQHICLRLGRPGSMYWDVKVSDQHFRDLWELQRESNNTQWGPGVRIANTSDVDSHIRYDPDGVVLSYRTVEVNSIVKLVADLQRLSNALTFALGMRKLLGARAEDGPHESRGSNESRAVVGAKSVGEVGDKVAEQMRKTFRIEAVGLMSLWFSYLGSMPGIMARFVVEWEAGKEGCTMHISPDQLWPHSKFLEDFINGGEVASLLDCIRLTAGPLLALAGAIRPARMSGPGSAMPNITMGGSVQAGNKPNTFVASQGQVQSNNTSHPHQNPLNITTGNATALGPIGNHITQSAAMLSVAGRGGPGIVPSTLLPIDVSVVLRSPYWIRIIYRKNFAVDMRCFAGDHVWLQPATPPKGGPEAGGSLPCPQFRPFIMEHVAQGLNTLDANLIGGAASSTSVNSSSGNPTLTSITSQAPPPTTGARPNPASSAGIPRAIGPSGAVLNRVNPNLVGPSGSGAVNPGLPMRISPGSGLPVHVRGELNTAFIGLGDDGGYGGGWVPLAALKKVLRGILKYLGVLWLFAQLPNLLKDILGSILKDNEGALLNLDQEQPALRFFVGGYVFAVSVHRVQLLLQVLSVKRFHQQPQQQQQQQPNQNQTVSTQEELTQSEIAEICDYFSRRVASEPYDASRVASFITLLTLPIPVLREFLKLIAWKKGLLSQAQGQQQPGGGAGGEAAGPTQRPRVELCLENHGSWSPEEVPGSNEKPLNSRLGTSKSNIRYNRLNNSVDFGLTIVLDPTHIPHVNAAGGAAWLPHCVLVRLRYSFGESNHVTLIGVEGSHGGRACWPRVEDWDRCRQRVVRAVDLYGSGAAPPGADLSQGRLRMVAETLQRALLASLQQPRDGGS</sequence>
<protein>
    <recommendedName>
        <fullName evidence="7">Mediator of RNA polymerase II transcription subunit 14</fullName>
    </recommendedName>
    <alternativeName>
        <fullName evidence="7">Mediator complex subunit 14</fullName>
    </alternativeName>
</protein>
<gene>
    <name evidence="10" type="ORF">AMTR_s00002p00266990</name>
</gene>
<feature type="domain" description="Mediator complex subunit MED14 N-terminal" evidence="9">
    <location>
        <begin position="8"/>
        <end position="195"/>
    </location>
</feature>
<dbReference type="GO" id="GO:0006357">
    <property type="term" value="P:regulation of transcription by RNA polymerase II"/>
    <property type="evidence" value="ECO:0000318"/>
    <property type="project" value="GO_Central"/>
</dbReference>
<dbReference type="Proteomes" id="UP000017836">
    <property type="component" value="Unassembled WGS sequence"/>
</dbReference>
<dbReference type="GO" id="GO:0009738">
    <property type="term" value="P:abscisic acid-activated signaling pathway"/>
    <property type="evidence" value="ECO:0007669"/>
    <property type="project" value="EnsemblPlants"/>
</dbReference>
<feature type="region of interest" description="Disordered" evidence="8">
    <location>
        <begin position="1403"/>
        <end position="1442"/>
    </location>
</feature>
<dbReference type="GO" id="GO:0016592">
    <property type="term" value="C:mediator complex"/>
    <property type="evidence" value="ECO:0000318"/>
    <property type="project" value="GO_Central"/>
</dbReference>
<comment type="function">
    <text evidence="7">Component of the Mediator complex, a coactivator involved in the regulated transcription of nearly all RNA polymerase II-dependent genes. Mediator functions as a bridge to convey information from gene-specific regulatory proteins to the basal RNA polymerase II transcription machinery. Mediator is recruited to promoters by direct interactions with regulatory proteins and serves as a scaffold for the assembly of a functional preinitiation complex with RNA polymerase II and the general transcription factors.</text>
</comment>
<feature type="region of interest" description="Disordered" evidence="8">
    <location>
        <begin position="774"/>
        <end position="839"/>
    </location>
</feature>
<dbReference type="GO" id="GO:0009631">
    <property type="term" value="P:cold acclimation"/>
    <property type="evidence" value="ECO:0007669"/>
    <property type="project" value="EnsemblPlants"/>
</dbReference>
<reference evidence="11" key="1">
    <citation type="journal article" date="2013" name="Science">
        <title>The Amborella genome and the evolution of flowering plants.</title>
        <authorList>
            <consortium name="Amborella Genome Project"/>
        </authorList>
    </citation>
    <scope>NUCLEOTIDE SEQUENCE [LARGE SCALE GENOMIC DNA]</scope>
</reference>
<name>W1P3A6_AMBTC</name>
<dbReference type="InterPro" id="IPR013947">
    <property type="entry name" value="Mediator_Med14"/>
</dbReference>
<evidence type="ECO:0000256" key="1">
    <source>
        <dbReference type="ARBA" id="ARBA00004123"/>
    </source>
</evidence>
<dbReference type="STRING" id="13333.W1P3A6"/>
<dbReference type="GO" id="GO:0070847">
    <property type="term" value="C:core mediator complex"/>
    <property type="evidence" value="ECO:0000318"/>
    <property type="project" value="GO_Central"/>
</dbReference>
<accession>W1P3A6</accession>
<dbReference type="Pfam" id="PF08638">
    <property type="entry name" value="Med14"/>
    <property type="match status" value="1"/>
</dbReference>
<dbReference type="EMBL" id="KI394767">
    <property type="protein sequence ID" value="ERN01440.1"/>
    <property type="molecule type" value="Genomic_DNA"/>
</dbReference>
<evidence type="ECO:0000256" key="5">
    <source>
        <dbReference type="ARBA" id="ARBA00023163"/>
    </source>
</evidence>
<dbReference type="GO" id="GO:0009627">
    <property type="term" value="P:systemic acquired resistance"/>
    <property type="evidence" value="ECO:0007669"/>
    <property type="project" value="EnsemblPlants"/>
</dbReference>
<dbReference type="PANTHER" id="PTHR12809">
    <property type="entry name" value="MEDIATOR COMPLEX SUBUNIT"/>
    <property type="match status" value="1"/>
</dbReference>
<dbReference type="GO" id="GO:0008284">
    <property type="term" value="P:positive regulation of cell population proliferation"/>
    <property type="evidence" value="ECO:0007669"/>
    <property type="project" value="EnsemblPlants"/>
</dbReference>
<dbReference type="Gramene" id="ERN01440">
    <property type="protein sequence ID" value="ERN01440"/>
    <property type="gene ID" value="AMTR_s00002p00266990"/>
</dbReference>